<accession>A0A5P2D2X1</accession>
<dbReference type="RefSeq" id="WP_150208484.1">
    <property type="nucleotide sequence ID" value="NZ_CP029190.1"/>
</dbReference>
<organism evidence="1 2">
    <name type="scientific">Streptomyces venezuelae</name>
    <dbReference type="NCBI Taxonomy" id="54571"/>
    <lineage>
        <taxon>Bacteria</taxon>
        <taxon>Bacillati</taxon>
        <taxon>Actinomycetota</taxon>
        <taxon>Actinomycetes</taxon>
        <taxon>Kitasatosporales</taxon>
        <taxon>Streptomycetaceae</taxon>
        <taxon>Streptomyces</taxon>
    </lineage>
</organism>
<dbReference type="Pfam" id="PF05973">
    <property type="entry name" value="Gp49"/>
    <property type="match status" value="1"/>
</dbReference>
<name>A0A5P2D2X1_STRVZ</name>
<evidence type="ECO:0000313" key="1">
    <source>
        <dbReference type="EMBL" id="QES48890.1"/>
    </source>
</evidence>
<sequence>MDDDLHVIEVEPEVRIWLELLPGKQYRKVEEYADLLAVHGTRTPMPFARPLGSGVYELRPTLDGVATRITYWFAPGRRIVLLTVFRKTRMHEADQIARAAAARIVCEMKHGPAHTVYSRGEEGDAS</sequence>
<evidence type="ECO:0000313" key="2">
    <source>
        <dbReference type="Proteomes" id="UP000325211"/>
    </source>
</evidence>
<dbReference type="InterPro" id="IPR009241">
    <property type="entry name" value="HigB-like"/>
</dbReference>
<protein>
    <submittedName>
        <fullName evidence="1">Addiction module toxin RelE</fullName>
    </submittedName>
</protein>
<dbReference type="AlphaFoldDB" id="A0A5P2D2X1"/>
<dbReference type="EMBL" id="CP029190">
    <property type="protein sequence ID" value="QES48890.1"/>
    <property type="molecule type" value="Genomic_DNA"/>
</dbReference>
<reference evidence="1 2" key="1">
    <citation type="submission" date="2018-05" db="EMBL/GenBank/DDBJ databases">
        <title>Streptomyces venezuelae.</title>
        <authorList>
            <person name="Kim W."/>
            <person name="Lee N."/>
            <person name="Cho B.-K."/>
        </authorList>
    </citation>
    <scope>NUCLEOTIDE SEQUENCE [LARGE SCALE GENOMIC DNA]</scope>
    <source>
        <strain evidence="1 2">ATCC 21782</strain>
    </source>
</reference>
<proteinExistence type="predicted"/>
<dbReference type="OrthoDB" id="4965795at2"/>
<gene>
    <name evidence="1" type="ORF">DEJ50_14760</name>
</gene>
<dbReference type="Proteomes" id="UP000325211">
    <property type="component" value="Chromosome"/>
</dbReference>